<evidence type="ECO:0000256" key="3">
    <source>
        <dbReference type="ARBA" id="ARBA00023180"/>
    </source>
</evidence>
<dbReference type="InterPro" id="IPR028994">
    <property type="entry name" value="Integrin_alpha_N"/>
</dbReference>
<organism evidence="4 5">
    <name type="scientific">Eiseniibacteriota bacterium</name>
    <dbReference type="NCBI Taxonomy" id="2212470"/>
    <lineage>
        <taxon>Bacteria</taxon>
        <taxon>Candidatus Eiseniibacteriota</taxon>
    </lineage>
</organism>
<dbReference type="InterPro" id="IPR013519">
    <property type="entry name" value="Int_alpha_beta-p"/>
</dbReference>
<dbReference type="PANTHER" id="PTHR23220:SF83">
    <property type="entry name" value="INTEGRIN ALPHA-PS3-RELATED"/>
    <property type="match status" value="1"/>
</dbReference>
<dbReference type="InterPro" id="IPR013517">
    <property type="entry name" value="FG-GAP"/>
</dbReference>
<dbReference type="PANTHER" id="PTHR23220">
    <property type="entry name" value="INTEGRIN ALPHA"/>
    <property type="match status" value="1"/>
</dbReference>
<dbReference type="PRINTS" id="PR01185">
    <property type="entry name" value="INTEGRINA"/>
</dbReference>
<dbReference type="Pfam" id="PF01839">
    <property type="entry name" value="FG-GAP"/>
    <property type="match status" value="4"/>
</dbReference>
<protein>
    <submittedName>
        <fullName evidence="4">VCBS repeat-containing protein</fullName>
    </submittedName>
</protein>
<accession>A0A956RQF5</accession>
<dbReference type="GO" id="GO:0007160">
    <property type="term" value="P:cell-matrix adhesion"/>
    <property type="evidence" value="ECO:0007669"/>
    <property type="project" value="TreeGrafter"/>
</dbReference>
<dbReference type="GO" id="GO:0007229">
    <property type="term" value="P:integrin-mediated signaling pathway"/>
    <property type="evidence" value="ECO:0007669"/>
    <property type="project" value="TreeGrafter"/>
</dbReference>
<comment type="caution">
    <text evidence="4">The sequence shown here is derived from an EMBL/GenBank/DDBJ whole genome shotgun (WGS) entry which is preliminary data.</text>
</comment>
<evidence type="ECO:0000256" key="1">
    <source>
        <dbReference type="ARBA" id="ARBA00022729"/>
    </source>
</evidence>
<dbReference type="GO" id="GO:0005178">
    <property type="term" value="F:integrin binding"/>
    <property type="evidence" value="ECO:0007669"/>
    <property type="project" value="TreeGrafter"/>
</dbReference>
<dbReference type="GO" id="GO:0033627">
    <property type="term" value="P:cell adhesion mediated by integrin"/>
    <property type="evidence" value="ECO:0007669"/>
    <property type="project" value="TreeGrafter"/>
</dbReference>
<dbReference type="EMBL" id="JAGQHR010000519">
    <property type="protein sequence ID" value="MCA9728935.1"/>
    <property type="molecule type" value="Genomic_DNA"/>
</dbReference>
<keyword evidence="1" id="KW-0732">Signal</keyword>
<keyword evidence="2" id="KW-0677">Repeat</keyword>
<dbReference type="AlphaFoldDB" id="A0A956RQF5"/>
<dbReference type="SMART" id="SM00191">
    <property type="entry name" value="Int_alpha"/>
    <property type="match status" value="3"/>
</dbReference>
<dbReference type="GO" id="GO:0008305">
    <property type="term" value="C:integrin complex"/>
    <property type="evidence" value="ECO:0007669"/>
    <property type="project" value="InterPro"/>
</dbReference>
<reference evidence="4" key="2">
    <citation type="journal article" date="2021" name="Microbiome">
        <title>Successional dynamics and alternative stable states in a saline activated sludge microbial community over 9 years.</title>
        <authorList>
            <person name="Wang Y."/>
            <person name="Ye J."/>
            <person name="Ju F."/>
            <person name="Liu L."/>
            <person name="Boyd J.A."/>
            <person name="Deng Y."/>
            <person name="Parks D.H."/>
            <person name="Jiang X."/>
            <person name="Yin X."/>
            <person name="Woodcroft B.J."/>
            <person name="Tyson G.W."/>
            <person name="Hugenholtz P."/>
            <person name="Polz M.F."/>
            <person name="Zhang T."/>
        </authorList>
    </citation>
    <scope>NUCLEOTIDE SEQUENCE</scope>
    <source>
        <strain evidence="4">HKST-UBA01</strain>
    </source>
</reference>
<reference evidence="4" key="1">
    <citation type="submission" date="2020-04" db="EMBL/GenBank/DDBJ databases">
        <authorList>
            <person name="Zhang T."/>
        </authorList>
    </citation>
    <scope>NUCLEOTIDE SEQUENCE</scope>
    <source>
        <strain evidence="4">HKST-UBA01</strain>
    </source>
</reference>
<keyword evidence="3" id="KW-0325">Glycoprotein</keyword>
<proteinExistence type="predicted"/>
<dbReference type="SUPFAM" id="SSF69318">
    <property type="entry name" value="Integrin alpha N-terminal domain"/>
    <property type="match status" value="2"/>
</dbReference>
<evidence type="ECO:0000256" key="2">
    <source>
        <dbReference type="ARBA" id="ARBA00022737"/>
    </source>
</evidence>
<feature type="non-terminal residue" evidence="4">
    <location>
        <position position="223"/>
    </location>
</feature>
<dbReference type="Proteomes" id="UP000697710">
    <property type="component" value="Unassembled WGS sequence"/>
</dbReference>
<gene>
    <name evidence="4" type="ORF">KC729_14685</name>
</gene>
<dbReference type="GO" id="GO:0098609">
    <property type="term" value="P:cell-cell adhesion"/>
    <property type="evidence" value="ECO:0007669"/>
    <property type="project" value="TreeGrafter"/>
</dbReference>
<name>A0A956RQF5_UNCEI</name>
<dbReference type="Gene3D" id="2.130.10.130">
    <property type="entry name" value="Integrin alpha, N-terminal"/>
    <property type="match status" value="2"/>
</dbReference>
<evidence type="ECO:0000313" key="5">
    <source>
        <dbReference type="Proteomes" id="UP000697710"/>
    </source>
</evidence>
<dbReference type="InterPro" id="IPR000413">
    <property type="entry name" value="Integrin_alpha"/>
</dbReference>
<dbReference type="PROSITE" id="PS51470">
    <property type="entry name" value="FG_GAP"/>
    <property type="match status" value="2"/>
</dbReference>
<sequence>MGRWTMTAGDFNGDGYSDVITSIQGHRSGAERLGGFRLYFGNEDGEFADSVEMAGGQVDADFGVSLGTAGDINEDGYDDIVIGAASWDVGLLADAGRVFVYYGNDSGVVSAPQILDGVQAGAHFGYQCVLAGDVNGDGHADVIIGSPDFADQHPREGKAELYLGSDAVLVPSGWSYAGGEMDAELGRACGPAGDVDGDGFDDVLIGVPGIDADRGRLYLFRGR</sequence>
<dbReference type="GO" id="GO:0009897">
    <property type="term" value="C:external side of plasma membrane"/>
    <property type="evidence" value="ECO:0007669"/>
    <property type="project" value="TreeGrafter"/>
</dbReference>
<evidence type="ECO:0000313" key="4">
    <source>
        <dbReference type="EMBL" id="MCA9728935.1"/>
    </source>
</evidence>